<accession>A0A0G2XZP4</accession>
<evidence type="ECO:0000313" key="2">
    <source>
        <dbReference type="Proteomes" id="UP000241474"/>
    </source>
</evidence>
<organismHost>
    <name type="scientific">Acanthamoeba polyphaga</name>
    <name type="common">Amoeba</name>
    <dbReference type="NCBI Taxonomy" id="5757"/>
</organismHost>
<dbReference type="Proteomes" id="UP000241474">
    <property type="component" value="Segment"/>
</dbReference>
<sequence length="186" mass="21965">MSFIFCDGNKDKLVDFLSRKDSWSDIELTLTNGSEKKILYVHKNILKNCRYFEGTFSFYENSYEYDNIEIEVPHINIACDIIYSLYGIKLPELSDWKYKIHLHLLQEFFLLQPISVSDLEIPENDFESLINEIISFGHTDQIVKLIFNNMPESFDVEKIPQNILEIIFNSNKKIYQILDKIKNAIH</sequence>
<protein>
    <recommendedName>
        <fullName evidence="3">BTB domain-containing protein</fullName>
    </recommendedName>
</protein>
<dbReference type="EMBL" id="KM982401">
    <property type="protein sequence ID" value="AKI78803.1"/>
    <property type="molecule type" value="Genomic_DNA"/>
</dbReference>
<evidence type="ECO:0008006" key="3">
    <source>
        <dbReference type="Google" id="ProtNLM"/>
    </source>
</evidence>
<organism evidence="1 2">
    <name type="scientific">Acanthamoeba polyphaga mimivirus</name>
    <name type="common">APMV</name>
    <dbReference type="NCBI Taxonomy" id="212035"/>
    <lineage>
        <taxon>Viruses</taxon>
        <taxon>Varidnaviria</taxon>
        <taxon>Bamfordvirae</taxon>
        <taxon>Nucleocytoviricota</taxon>
        <taxon>Megaviricetes</taxon>
        <taxon>Imitervirales</taxon>
        <taxon>Mimiviridae</taxon>
        <taxon>Megamimivirinae</taxon>
        <taxon>Mimivirus</taxon>
        <taxon>Mimivirus bradfordmassiliense</taxon>
    </lineage>
</organism>
<evidence type="ECO:0000313" key="1">
    <source>
        <dbReference type="EMBL" id="AKI78803.1"/>
    </source>
</evidence>
<name>A0A0G2XZP4_MIMIV</name>
<reference evidence="1 2" key="1">
    <citation type="submission" date="2014-10" db="EMBL/GenBank/DDBJ databases">
        <title>Pan-genome analysis of Brazilian lineage A amoebal mimiviruses.</title>
        <authorList>
            <person name="Assis F.L."/>
            <person name="Abrahao J.S."/>
            <person name="Kroon E.G."/>
            <person name="Dornas F.P."/>
            <person name="Andrade K.R."/>
            <person name="Borato P.V.M."/>
            <person name="Pilotto M.R."/>
            <person name="Benamar S."/>
            <person name="LaScola B."/>
            <person name="Colson P."/>
        </authorList>
    </citation>
    <scope>NUCLEOTIDE SEQUENCE [LARGE SCALE GENOMIC DNA]</scope>
    <source>
        <strain evidence="1 2">Oyster</strain>
    </source>
</reference>
<proteinExistence type="predicted"/>